<comment type="caution">
    <text evidence="7">The sequence shown here is derived from an EMBL/GenBank/DDBJ whole genome shotgun (WGS) entry which is preliminary data.</text>
</comment>
<dbReference type="Pfam" id="PF13639">
    <property type="entry name" value="zf-RING_2"/>
    <property type="match status" value="1"/>
</dbReference>
<dbReference type="SMART" id="SM00184">
    <property type="entry name" value="RING"/>
    <property type="match status" value="1"/>
</dbReference>
<evidence type="ECO:0000256" key="3">
    <source>
        <dbReference type="ARBA" id="ARBA00022833"/>
    </source>
</evidence>
<keyword evidence="1" id="KW-0479">Metal-binding</keyword>
<proteinExistence type="predicted"/>
<dbReference type="InterPro" id="IPR052788">
    <property type="entry name" value="RING-type_E3_ligase_ATL"/>
</dbReference>
<dbReference type="SUPFAM" id="SSF57850">
    <property type="entry name" value="RING/U-box"/>
    <property type="match status" value="1"/>
</dbReference>
<accession>A0A812TEC4</accession>
<dbReference type="OrthoDB" id="21204at2759"/>
<dbReference type="PROSITE" id="PS50089">
    <property type="entry name" value="ZF_RING_2"/>
    <property type="match status" value="1"/>
</dbReference>
<evidence type="ECO:0000256" key="2">
    <source>
        <dbReference type="ARBA" id="ARBA00022771"/>
    </source>
</evidence>
<dbReference type="GO" id="GO:0008270">
    <property type="term" value="F:zinc ion binding"/>
    <property type="evidence" value="ECO:0007669"/>
    <property type="project" value="UniProtKB-KW"/>
</dbReference>
<dbReference type="InterPro" id="IPR013083">
    <property type="entry name" value="Znf_RING/FYVE/PHD"/>
</dbReference>
<reference evidence="7" key="1">
    <citation type="submission" date="2021-02" db="EMBL/GenBank/DDBJ databases">
        <authorList>
            <person name="Dougan E. K."/>
            <person name="Rhodes N."/>
            <person name="Thang M."/>
            <person name="Chan C."/>
        </authorList>
    </citation>
    <scope>NUCLEOTIDE SEQUENCE</scope>
</reference>
<keyword evidence="8" id="KW-1185">Reference proteome</keyword>
<feature type="domain" description="RING-type" evidence="6">
    <location>
        <begin position="137"/>
        <end position="181"/>
    </location>
</feature>
<organism evidence="7 8">
    <name type="scientific">Symbiodinium natans</name>
    <dbReference type="NCBI Taxonomy" id="878477"/>
    <lineage>
        <taxon>Eukaryota</taxon>
        <taxon>Sar</taxon>
        <taxon>Alveolata</taxon>
        <taxon>Dinophyceae</taxon>
        <taxon>Suessiales</taxon>
        <taxon>Symbiodiniaceae</taxon>
        <taxon>Symbiodinium</taxon>
    </lineage>
</organism>
<gene>
    <name evidence="7" type="primary">RNF122</name>
    <name evidence="7" type="ORF">SNAT2548_LOCUS29061</name>
</gene>
<evidence type="ECO:0000259" key="6">
    <source>
        <dbReference type="PROSITE" id="PS50089"/>
    </source>
</evidence>
<evidence type="ECO:0000256" key="1">
    <source>
        <dbReference type="ARBA" id="ARBA00022723"/>
    </source>
</evidence>
<feature type="transmembrane region" description="Helical" evidence="5">
    <location>
        <begin position="43"/>
        <end position="60"/>
    </location>
</feature>
<evidence type="ECO:0000256" key="5">
    <source>
        <dbReference type="SAM" id="Phobius"/>
    </source>
</evidence>
<keyword evidence="5" id="KW-0812">Transmembrane</keyword>
<dbReference type="InterPro" id="IPR001841">
    <property type="entry name" value="Znf_RING"/>
</dbReference>
<dbReference type="Gene3D" id="3.30.40.10">
    <property type="entry name" value="Zinc/RING finger domain, C3HC4 (zinc finger)"/>
    <property type="match status" value="1"/>
</dbReference>
<feature type="transmembrane region" description="Helical" evidence="5">
    <location>
        <begin position="15"/>
        <end position="37"/>
    </location>
</feature>
<dbReference type="PANTHER" id="PTHR45798:SF97">
    <property type="entry name" value="ALCOHOL-SENSITIVE RING FINGER PROTEIN 1"/>
    <property type="match status" value="1"/>
</dbReference>
<evidence type="ECO:0000313" key="8">
    <source>
        <dbReference type="Proteomes" id="UP000604046"/>
    </source>
</evidence>
<dbReference type="AlphaFoldDB" id="A0A812TEC4"/>
<protein>
    <submittedName>
        <fullName evidence="7">RNF122 protein</fullName>
    </submittedName>
</protein>
<keyword evidence="5" id="KW-1133">Transmembrane helix</keyword>
<sequence length="187" mass="21042">MAVNRIVIRLGEAPTLMEACCLCSCTTFLAAGVVYMLYPFKSLPLIVLIVVMFLTALVFISRTAIQVRSRYVEEVNAQDLQEHVWAPAVFDSMETTPPRFHRVRVWTCVDDAGASEVIIRVLEEVDLLYRPCLSETCVFCLEDFAGQDEVTLLPCGHAFHQHCHAVWHALKRCTFACPLCRESCATV</sequence>
<evidence type="ECO:0000256" key="4">
    <source>
        <dbReference type="PROSITE-ProRule" id="PRU00175"/>
    </source>
</evidence>
<dbReference type="Proteomes" id="UP000604046">
    <property type="component" value="Unassembled WGS sequence"/>
</dbReference>
<keyword evidence="2 4" id="KW-0863">Zinc-finger</keyword>
<name>A0A812TEC4_9DINO</name>
<evidence type="ECO:0000313" key="7">
    <source>
        <dbReference type="EMBL" id="CAE7519234.1"/>
    </source>
</evidence>
<keyword evidence="3" id="KW-0862">Zinc</keyword>
<keyword evidence="5" id="KW-0472">Membrane</keyword>
<dbReference type="EMBL" id="CAJNDS010002542">
    <property type="protein sequence ID" value="CAE7519234.1"/>
    <property type="molecule type" value="Genomic_DNA"/>
</dbReference>
<dbReference type="PANTHER" id="PTHR45798">
    <property type="entry name" value="RING-H2 FINGER PROTEIN ATL61-RELATED-RELATED"/>
    <property type="match status" value="1"/>
</dbReference>